<reference evidence="3" key="1">
    <citation type="submission" date="2016-10" db="EMBL/GenBank/DDBJ databases">
        <title>Sequence of Gallionella enrichment culture.</title>
        <authorList>
            <person name="Poehlein A."/>
            <person name="Muehling M."/>
            <person name="Daniel R."/>
        </authorList>
    </citation>
    <scope>NUCLEOTIDE SEQUENCE</scope>
</reference>
<keyword evidence="1" id="KW-0175">Coiled coil</keyword>
<evidence type="ECO:0000256" key="1">
    <source>
        <dbReference type="SAM" id="Coils"/>
    </source>
</evidence>
<feature type="transmembrane region" description="Helical" evidence="2">
    <location>
        <begin position="6"/>
        <end position="24"/>
    </location>
</feature>
<sequence length="180" mass="20124">MKKWLYFITPVIGLTVFLFFYFSFKKEAEAQAAARKAQIEAQAAADARQKARLEEIAREDAAKKAAQRAAEEAAKEAARKAKWDAEGAKIQSETDEALKLGHEYAARLASLKKQLADLRARRDADNHNFMEAVRELEIASIGRHEIDMESQRMIGLIVAKAQSSELASPPPLPEKKKNND</sequence>
<feature type="coiled-coil region" evidence="1">
    <location>
        <begin position="101"/>
        <end position="128"/>
    </location>
</feature>
<name>A0A1J5S5N0_9ZZZZ</name>
<proteinExistence type="predicted"/>
<accession>A0A1J5S5N0</accession>
<dbReference type="EMBL" id="MLJW01000063">
    <property type="protein sequence ID" value="OIR03753.1"/>
    <property type="molecule type" value="Genomic_DNA"/>
</dbReference>
<comment type="caution">
    <text evidence="3">The sequence shown here is derived from an EMBL/GenBank/DDBJ whole genome shotgun (WGS) entry which is preliminary data.</text>
</comment>
<keyword evidence="2" id="KW-0472">Membrane</keyword>
<gene>
    <name evidence="3" type="ORF">GALL_141700</name>
</gene>
<keyword evidence="2" id="KW-0812">Transmembrane</keyword>
<evidence type="ECO:0000256" key="2">
    <source>
        <dbReference type="SAM" id="Phobius"/>
    </source>
</evidence>
<protein>
    <submittedName>
        <fullName evidence="3">Uncharacterized protein</fullName>
    </submittedName>
</protein>
<keyword evidence="2" id="KW-1133">Transmembrane helix</keyword>
<feature type="coiled-coil region" evidence="1">
    <location>
        <begin position="34"/>
        <end position="76"/>
    </location>
</feature>
<organism evidence="3">
    <name type="scientific">mine drainage metagenome</name>
    <dbReference type="NCBI Taxonomy" id="410659"/>
    <lineage>
        <taxon>unclassified sequences</taxon>
        <taxon>metagenomes</taxon>
        <taxon>ecological metagenomes</taxon>
    </lineage>
</organism>
<evidence type="ECO:0000313" key="3">
    <source>
        <dbReference type="EMBL" id="OIR03753.1"/>
    </source>
</evidence>
<dbReference type="AlphaFoldDB" id="A0A1J5S5N0"/>